<evidence type="ECO:0000313" key="3">
    <source>
        <dbReference type="Proteomes" id="UP000243650"/>
    </source>
</evidence>
<keyword evidence="3" id="KW-1185">Reference proteome</keyword>
<dbReference type="AlphaFoldDB" id="A0A2P6MDU3"/>
<dbReference type="Proteomes" id="UP000243650">
    <property type="component" value="Unassembled WGS sequence"/>
</dbReference>
<protein>
    <recommendedName>
        <fullName evidence="1">EAL domain-containing protein</fullName>
    </recommendedName>
</protein>
<evidence type="ECO:0000259" key="1">
    <source>
        <dbReference type="PROSITE" id="PS50883"/>
    </source>
</evidence>
<dbReference type="InterPro" id="IPR029151">
    <property type="entry name" value="Sensor-like_sf"/>
</dbReference>
<feature type="domain" description="EAL" evidence="1">
    <location>
        <begin position="1"/>
        <end position="250"/>
    </location>
</feature>
<dbReference type="Gene3D" id="3.30.450.20">
    <property type="entry name" value="PAS domain"/>
    <property type="match status" value="1"/>
</dbReference>
<dbReference type="InterPro" id="IPR035919">
    <property type="entry name" value="EAL_sf"/>
</dbReference>
<dbReference type="InterPro" id="IPR050706">
    <property type="entry name" value="Cyclic-di-GMP_PDE-like"/>
</dbReference>
<organism evidence="2 3">
    <name type="scientific">Alkalicoccus urumqiensis</name>
    <name type="common">Bacillus urumqiensis</name>
    <dbReference type="NCBI Taxonomy" id="1548213"/>
    <lineage>
        <taxon>Bacteria</taxon>
        <taxon>Bacillati</taxon>
        <taxon>Bacillota</taxon>
        <taxon>Bacilli</taxon>
        <taxon>Bacillales</taxon>
        <taxon>Bacillaceae</taxon>
        <taxon>Alkalicoccus</taxon>
    </lineage>
</organism>
<name>A0A2P6MDU3_ALKUR</name>
<dbReference type="Pfam" id="PF00563">
    <property type="entry name" value="EAL"/>
    <property type="match status" value="1"/>
</dbReference>
<dbReference type="SUPFAM" id="SSF103190">
    <property type="entry name" value="Sensory domain-like"/>
    <property type="match status" value="1"/>
</dbReference>
<dbReference type="Pfam" id="PF10388">
    <property type="entry name" value="YkuI_C"/>
    <property type="match status" value="1"/>
</dbReference>
<dbReference type="InterPro" id="IPR018842">
    <property type="entry name" value="YkuI_C"/>
</dbReference>
<gene>
    <name evidence="2" type="ORF">C6I21_14705</name>
</gene>
<dbReference type="CDD" id="cd01948">
    <property type="entry name" value="EAL"/>
    <property type="match status" value="1"/>
</dbReference>
<sequence length="405" mass="47912">MEELDIIDHLDEIVPYLQPVINADRYRTVGYEVLGYWKRPEETIPLRSFFHDNAIPGDYKWEVDKHLYRTAVEKVLQQSNEALLFFNIHPSVHGELDAVEELMELFQEFEEKGFPPSRAVFEITVDGLEYELDELSHVLLYMKASGFQVVLDDVSINDTHLDQFSKLEPSIIKVDVSDLKSSSSYYTYSEILDTLAFFSRKLGSTLHFKGIEDQHQLQVAWKYGGRYFQGNFLASAQENPFSEGPDVQKIRNDVHSFIDHHHRQLSEQMSFLDYMDRCIHREWKDHSWKSYNQFLSGLAVTLEKEAYRMYICDQYGYQVTSNWTKTSGQAWIEEEDAMGKNWSWRVYFLDHVVEMQFNKNGKLSDKYRDIESNDILRTYSYPLEEGRYLFIDIDPVYLYERNWVV</sequence>
<dbReference type="GO" id="GO:0071111">
    <property type="term" value="F:cyclic-guanylate-specific phosphodiesterase activity"/>
    <property type="evidence" value="ECO:0007669"/>
    <property type="project" value="InterPro"/>
</dbReference>
<comment type="caution">
    <text evidence="2">The sequence shown here is derived from an EMBL/GenBank/DDBJ whole genome shotgun (WGS) entry which is preliminary data.</text>
</comment>
<reference evidence="2 3" key="1">
    <citation type="submission" date="2018-03" db="EMBL/GenBank/DDBJ databases">
        <title>Bacillus urumqiensis sp. nov., a moderately haloalkaliphilic bacterium isolated from a salt lake.</title>
        <authorList>
            <person name="Zhao B."/>
            <person name="Liao Z."/>
        </authorList>
    </citation>
    <scope>NUCLEOTIDE SEQUENCE [LARGE SCALE GENOMIC DNA]</scope>
    <source>
        <strain evidence="2 3">BZ-SZ-XJ18</strain>
    </source>
</reference>
<dbReference type="OrthoDB" id="1673646at2"/>
<dbReference type="RefSeq" id="WP_105960235.1">
    <property type="nucleotide sequence ID" value="NZ_PVNS01000016.1"/>
</dbReference>
<accession>A0A2P6MDU3</accession>
<evidence type="ECO:0000313" key="2">
    <source>
        <dbReference type="EMBL" id="PRO64447.1"/>
    </source>
</evidence>
<dbReference type="PROSITE" id="PS50883">
    <property type="entry name" value="EAL"/>
    <property type="match status" value="1"/>
</dbReference>
<dbReference type="SMART" id="SM00052">
    <property type="entry name" value="EAL"/>
    <property type="match status" value="1"/>
</dbReference>
<dbReference type="InterPro" id="IPR001633">
    <property type="entry name" value="EAL_dom"/>
</dbReference>
<proteinExistence type="predicted"/>
<dbReference type="PANTHER" id="PTHR33121">
    <property type="entry name" value="CYCLIC DI-GMP PHOSPHODIESTERASE PDEF"/>
    <property type="match status" value="1"/>
</dbReference>
<dbReference type="Gene3D" id="3.20.20.450">
    <property type="entry name" value="EAL domain"/>
    <property type="match status" value="1"/>
</dbReference>
<dbReference type="EMBL" id="PVNS01000016">
    <property type="protein sequence ID" value="PRO64447.1"/>
    <property type="molecule type" value="Genomic_DNA"/>
</dbReference>
<dbReference type="SUPFAM" id="SSF141868">
    <property type="entry name" value="EAL domain-like"/>
    <property type="match status" value="1"/>
</dbReference>
<dbReference type="PANTHER" id="PTHR33121:SF82">
    <property type="entry name" value="SIGNAL TRANSDUCTION PROTEIN CONTAINING A EAL DOMAIN"/>
    <property type="match status" value="1"/>
</dbReference>